<reference evidence="2" key="1">
    <citation type="submission" date="2022-07" db="EMBL/GenBank/DDBJ databases">
        <title>Complete genome of Mycoplasma equigenitalium type strain T37.</title>
        <authorList>
            <person name="Spergser J."/>
        </authorList>
    </citation>
    <scope>NUCLEOTIDE SEQUENCE</scope>
    <source>
        <strain evidence="2">T37</strain>
    </source>
</reference>
<organism evidence="2 3">
    <name type="scientific">Mycoplasmopsis equigenitalium</name>
    <dbReference type="NCBI Taxonomy" id="114883"/>
    <lineage>
        <taxon>Bacteria</taxon>
        <taxon>Bacillati</taxon>
        <taxon>Mycoplasmatota</taxon>
        <taxon>Mycoplasmoidales</taxon>
        <taxon>Metamycoplasmataceae</taxon>
        <taxon>Mycoplasmopsis</taxon>
    </lineage>
</organism>
<sequence>MKIIEKEKFSEFVDQNLKERIRNDVSKFWDTNTKRKKFFFSIWQWFLYVAIGLVSGLLIATISWFVIQNFDILLLCVFIVSFVLFSGILILIAILKRRSYLHELRKLINERELVKETFCSDPLIEPIVPEDGFEESRDIHELYDFELSKYGIPSDAIVSKSWGHYEFKLGFKFADFIELKIMQYRWEESDGQRTREVYCNVGILQHTINLKNIDQANDINYAMFSNWKTNINLESSEFNKKVKLNVPDEIKARLLFTPVIQAEILDGMKNSLLKRIAVRKFDNVVRVTFAPLNKKHLIIEGKNFNDLESYVKTTVTDLKRDVYSIIELLRYSIYNGNQKKFSYKYQE</sequence>
<evidence type="ECO:0008006" key="4">
    <source>
        <dbReference type="Google" id="ProtNLM"/>
    </source>
</evidence>
<keyword evidence="1" id="KW-1133">Transmembrane helix</keyword>
<gene>
    <name evidence="2" type="ORF">NPA09_01190</name>
</gene>
<evidence type="ECO:0000313" key="2">
    <source>
        <dbReference type="EMBL" id="UUD37172.1"/>
    </source>
</evidence>
<name>A0ABY5J1N4_9BACT</name>
<keyword evidence="1" id="KW-0812">Transmembrane</keyword>
<dbReference type="EMBL" id="CP101808">
    <property type="protein sequence ID" value="UUD37172.1"/>
    <property type="molecule type" value="Genomic_DNA"/>
</dbReference>
<keyword evidence="3" id="KW-1185">Reference proteome</keyword>
<dbReference type="Proteomes" id="UP001059576">
    <property type="component" value="Chromosome"/>
</dbReference>
<accession>A0ABY5J1N4</accession>
<dbReference type="RefSeq" id="WP_129722090.1">
    <property type="nucleotide sequence ID" value="NZ_CP101808.1"/>
</dbReference>
<keyword evidence="1" id="KW-0472">Membrane</keyword>
<evidence type="ECO:0000313" key="3">
    <source>
        <dbReference type="Proteomes" id="UP001059576"/>
    </source>
</evidence>
<proteinExistence type="predicted"/>
<protein>
    <recommendedName>
        <fullName evidence="4">DUF3137 domain-containing protein</fullName>
    </recommendedName>
</protein>
<evidence type="ECO:0000256" key="1">
    <source>
        <dbReference type="SAM" id="Phobius"/>
    </source>
</evidence>
<feature type="transmembrane region" description="Helical" evidence="1">
    <location>
        <begin position="72"/>
        <end position="95"/>
    </location>
</feature>
<feature type="transmembrane region" description="Helical" evidence="1">
    <location>
        <begin position="45"/>
        <end position="66"/>
    </location>
</feature>